<gene>
    <name evidence="1" type="ORF">D3226_11115</name>
</gene>
<dbReference type="Proteomes" id="UP001646141">
    <property type="component" value="Unassembled WGS sequence"/>
</dbReference>
<name>A0ABS1SUA5_9MICO</name>
<evidence type="ECO:0000313" key="1">
    <source>
        <dbReference type="EMBL" id="MBL3690501.1"/>
    </source>
</evidence>
<evidence type="ECO:0008006" key="3">
    <source>
        <dbReference type="Google" id="ProtNLM"/>
    </source>
</evidence>
<proteinExistence type="predicted"/>
<keyword evidence="2" id="KW-1185">Reference proteome</keyword>
<protein>
    <recommendedName>
        <fullName evidence="3">SIR2-like domain-containing protein</fullName>
    </recommendedName>
</protein>
<reference evidence="1 2" key="1">
    <citation type="submission" date="2018-09" db="EMBL/GenBank/DDBJ databases">
        <title>Comparative genomics of Leucobacter spp.</title>
        <authorList>
            <person name="Reis A.C."/>
            <person name="Kolvenbach B.A."/>
            <person name="Corvini P.F.X."/>
            <person name="Nunes O.C."/>
        </authorList>
    </citation>
    <scope>NUCLEOTIDE SEQUENCE [LARGE SCALE GENOMIC DNA]</scope>
    <source>
        <strain evidence="1 2">L-1</strain>
    </source>
</reference>
<accession>A0ABS1SUA5</accession>
<evidence type="ECO:0000313" key="2">
    <source>
        <dbReference type="Proteomes" id="UP001646141"/>
    </source>
</evidence>
<organism evidence="1 2">
    <name type="scientific">Leucobacter chromiireducens subsp. chromiireducens</name>
    <dbReference type="NCBI Taxonomy" id="660067"/>
    <lineage>
        <taxon>Bacteria</taxon>
        <taxon>Bacillati</taxon>
        <taxon>Actinomycetota</taxon>
        <taxon>Actinomycetes</taxon>
        <taxon>Micrococcales</taxon>
        <taxon>Microbacteriaceae</taxon>
        <taxon>Leucobacter</taxon>
    </lineage>
</organism>
<dbReference type="Pfam" id="PF13289">
    <property type="entry name" value="SIR2_2"/>
    <property type="match status" value="1"/>
</dbReference>
<comment type="caution">
    <text evidence="1">The sequence shown here is derived from an EMBL/GenBank/DDBJ whole genome shotgun (WGS) entry which is preliminary data.</text>
</comment>
<dbReference type="EMBL" id="QYAD01000004">
    <property type="protein sequence ID" value="MBL3690501.1"/>
    <property type="molecule type" value="Genomic_DNA"/>
</dbReference>
<sequence length="483" mass="52906">MRSVSRYKTRYREIRRFTAQHGETIMSEAFEVDGDRGLFVVGGKVKSLISEHDRYIMTDYFASLLQVHNLVILIGSGASFHLDSPQTRNLKNEAVVALIEAAGQTVEGPDRELLSFLNPNDNGDLEKLLNGLQLAASLAEQAALAKVTFGEGSSAKSFTRDQIDRLKGKINVAFAKACELPRKDSSLSDPLAAHRQFFSRIVRSRRSNLPRTKVFTTNYDLVIERALDQLGYPYIDGFSGTVDRRLNLAYYGLDFHRVETASQQVVARADSALYLHKIHGSLNWKAIVDGSAGVTTLEVIQVAEGSASIDEPVLIYPTTAKEGDSLSYPYSDLMRLLSDAVQQNDTAVITIGYGYSDPHINRILLRSLAINPALNILAIDPFAVLGSGRELGIAMLDDELVGQTLAHRDHEVLDTPIGALAAADDSRIAVLTGSAGKFEKMVDLLPESGLDMNINPPAAVMTLIESLERFTAAETSRGEKHNE</sequence>